<dbReference type="OrthoDB" id="5740883at2"/>
<keyword evidence="1" id="KW-0812">Transmembrane</keyword>
<evidence type="ECO:0000256" key="1">
    <source>
        <dbReference type="SAM" id="Phobius"/>
    </source>
</evidence>
<reference evidence="2 3" key="1">
    <citation type="submission" date="2019-03" db="EMBL/GenBank/DDBJ databases">
        <title>Genomic Encyclopedia of Type Strains, Phase IV (KMG-IV): sequencing the most valuable type-strain genomes for metagenomic binning, comparative biology and taxonomic classification.</title>
        <authorList>
            <person name="Goeker M."/>
        </authorList>
    </citation>
    <scope>NUCLEOTIDE SEQUENCE [LARGE SCALE GENOMIC DNA]</scope>
    <source>
        <strain evidence="2 3">DSM 16326</strain>
    </source>
</reference>
<name>A0A4R8IXR6_9GAMM</name>
<dbReference type="Proteomes" id="UP000294914">
    <property type="component" value="Unassembled WGS sequence"/>
</dbReference>
<keyword evidence="1" id="KW-1133">Transmembrane helix</keyword>
<accession>A0A4R8IXR6</accession>
<sequence length="138" mass="16242">MFLFPDKPLPPDRQVLLDAVGMLDISEFRLFELAYYAWYGEHARPEKLDEDFARYMFREEVPFWVRHYARDVLKKAQQQTPDETTTETMLSPTARSGLRRGLRLFSGLVLLLLFLIVLASHSPEWMLFGAQCYFPPCY</sequence>
<comment type="caution">
    <text evidence="2">The sequence shown here is derived from an EMBL/GenBank/DDBJ whole genome shotgun (WGS) entry which is preliminary data.</text>
</comment>
<dbReference type="RefSeq" id="WP_134081695.1">
    <property type="nucleotide sequence ID" value="NZ_SOQX01000002.1"/>
</dbReference>
<proteinExistence type="predicted"/>
<gene>
    <name evidence="2" type="ORF">EDC23_0964</name>
</gene>
<evidence type="ECO:0000313" key="3">
    <source>
        <dbReference type="Proteomes" id="UP000294914"/>
    </source>
</evidence>
<dbReference type="EMBL" id="SOQX01000002">
    <property type="protein sequence ID" value="TDY02589.1"/>
    <property type="molecule type" value="Genomic_DNA"/>
</dbReference>
<protein>
    <submittedName>
        <fullName evidence="2">Uncharacterized protein</fullName>
    </submittedName>
</protein>
<feature type="transmembrane region" description="Helical" evidence="1">
    <location>
        <begin position="101"/>
        <end position="119"/>
    </location>
</feature>
<dbReference type="AlphaFoldDB" id="A0A4R8IXR6"/>
<keyword evidence="3" id="KW-1185">Reference proteome</keyword>
<evidence type="ECO:0000313" key="2">
    <source>
        <dbReference type="EMBL" id="TDY02589.1"/>
    </source>
</evidence>
<keyword evidence="1" id="KW-0472">Membrane</keyword>
<organism evidence="2 3">
    <name type="scientific">Thiohalophilus thiocyanatoxydans</name>
    <dbReference type="NCBI Taxonomy" id="381308"/>
    <lineage>
        <taxon>Bacteria</taxon>
        <taxon>Pseudomonadati</taxon>
        <taxon>Pseudomonadota</taxon>
        <taxon>Gammaproteobacteria</taxon>
        <taxon>Thiohalomonadales</taxon>
        <taxon>Thiohalophilaceae</taxon>
        <taxon>Thiohalophilus</taxon>
    </lineage>
</organism>